<dbReference type="EC" id="2.7.7.48" evidence="1"/>
<dbReference type="InterPro" id="IPR007855">
    <property type="entry name" value="RDRP"/>
</dbReference>
<dbReference type="InterPro" id="IPR057596">
    <property type="entry name" value="RDRP_core"/>
</dbReference>
<dbReference type="PANTHER" id="PTHR23079:SF1">
    <property type="entry name" value="RNA-DEPENDENT RNA POLYMERASE 1"/>
    <property type="match status" value="1"/>
</dbReference>
<keyword evidence="1" id="KW-0694">RNA-binding</keyword>
<protein>
    <recommendedName>
        <fullName evidence="1">RNA-dependent RNA polymerase</fullName>
        <ecNumber evidence="1">2.7.7.48</ecNumber>
    </recommendedName>
</protein>
<keyword evidence="4" id="KW-1185">Reference proteome</keyword>
<sequence>MLAPRDGIKAEDIRSWMEDFGKIKNVVKYVARLGQSFGLSKETLTVMADDVELFLMWRSSLQEHTMCFQMELARFLLSLMYWWLGNATSKEFLHLLFRLVMEGVSDSVFGKKHKEVVDTLDSVLTDPMKILCLMPPREHTKFLKDLVSCDIKPSEPFLSMMLHYIRESKLVELCSKTRI</sequence>
<keyword evidence="1" id="KW-0943">RNA-mediated gene silencing</keyword>
<evidence type="ECO:0000259" key="2">
    <source>
        <dbReference type="Pfam" id="PF05183"/>
    </source>
</evidence>
<gene>
    <name evidence="3" type="primary">A01p052210.1_BraROA</name>
    <name evidence="3" type="ORF">IGI04_003671</name>
</gene>
<dbReference type="PANTHER" id="PTHR23079">
    <property type="entry name" value="RNA-DEPENDENT RNA POLYMERASE"/>
    <property type="match status" value="1"/>
</dbReference>
<feature type="domain" description="RDRP core" evidence="2">
    <location>
        <begin position="7"/>
        <end position="47"/>
    </location>
</feature>
<dbReference type="Proteomes" id="UP000823674">
    <property type="component" value="Chromosome A01"/>
</dbReference>
<comment type="catalytic activity">
    <reaction evidence="1">
        <text>RNA(n) + a ribonucleoside 5'-triphosphate = RNA(n+1) + diphosphate</text>
        <dbReference type="Rhea" id="RHEA:21248"/>
        <dbReference type="Rhea" id="RHEA-COMP:14527"/>
        <dbReference type="Rhea" id="RHEA-COMP:17342"/>
        <dbReference type="ChEBI" id="CHEBI:33019"/>
        <dbReference type="ChEBI" id="CHEBI:61557"/>
        <dbReference type="ChEBI" id="CHEBI:140395"/>
        <dbReference type="EC" id="2.7.7.48"/>
    </reaction>
</comment>
<keyword evidence="1" id="KW-0808">Transferase</keyword>
<keyword evidence="1" id="KW-0548">Nucleotidyltransferase</keyword>
<organism evidence="3 4">
    <name type="scientific">Brassica rapa subsp. trilocularis</name>
    <dbReference type="NCBI Taxonomy" id="1813537"/>
    <lineage>
        <taxon>Eukaryota</taxon>
        <taxon>Viridiplantae</taxon>
        <taxon>Streptophyta</taxon>
        <taxon>Embryophyta</taxon>
        <taxon>Tracheophyta</taxon>
        <taxon>Spermatophyta</taxon>
        <taxon>Magnoliopsida</taxon>
        <taxon>eudicotyledons</taxon>
        <taxon>Gunneridae</taxon>
        <taxon>Pentapetalae</taxon>
        <taxon>rosids</taxon>
        <taxon>malvids</taxon>
        <taxon>Brassicales</taxon>
        <taxon>Brassicaceae</taxon>
        <taxon>Brassiceae</taxon>
        <taxon>Brassica</taxon>
    </lineage>
</organism>
<dbReference type="Pfam" id="PF05183">
    <property type="entry name" value="RdRP"/>
    <property type="match status" value="1"/>
</dbReference>
<comment type="caution">
    <text evidence="3">The sequence shown here is derived from an EMBL/GenBank/DDBJ whole genome shotgun (WGS) entry which is preliminary data.</text>
</comment>
<reference evidence="3 4" key="1">
    <citation type="submission" date="2021-03" db="EMBL/GenBank/DDBJ databases">
        <authorList>
            <person name="King G.J."/>
            <person name="Bancroft I."/>
            <person name="Baten A."/>
            <person name="Bloomfield J."/>
            <person name="Borpatragohain P."/>
            <person name="He Z."/>
            <person name="Irish N."/>
            <person name="Irwin J."/>
            <person name="Liu K."/>
            <person name="Mauleon R.P."/>
            <person name="Moore J."/>
            <person name="Morris R."/>
            <person name="Ostergaard L."/>
            <person name="Wang B."/>
            <person name="Wells R."/>
        </authorList>
    </citation>
    <scope>NUCLEOTIDE SEQUENCE [LARGE SCALE GENOMIC DNA]</scope>
    <source>
        <strain evidence="3">R-o-18</strain>
        <tissue evidence="3">Leaf</tissue>
    </source>
</reference>
<dbReference type="EMBL" id="JADBGQ010000001">
    <property type="protein sequence ID" value="KAG5416104.1"/>
    <property type="molecule type" value="Genomic_DNA"/>
</dbReference>
<comment type="function">
    <text evidence="1">Probably involved in the RNA silencing pathway and required for the generation of small interfering RNAs (siRNAs).</text>
</comment>
<evidence type="ECO:0000256" key="1">
    <source>
        <dbReference type="RuleBase" id="RU363098"/>
    </source>
</evidence>
<accession>A0ABQ7NZ22</accession>
<proteinExistence type="inferred from homology"/>
<evidence type="ECO:0000313" key="3">
    <source>
        <dbReference type="EMBL" id="KAG5416104.1"/>
    </source>
</evidence>
<evidence type="ECO:0000313" key="4">
    <source>
        <dbReference type="Proteomes" id="UP000823674"/>
    </source>
</evidence>
<comment type="similarity">
    <text evidence="1">Belongs to the RdRP family.</text>
</comment>
<keyword evidence="1" id="KW-0696">RNA-directed RNA polymerase</keyword>
<name>A0ABQ7NZ22_BRACM</name>